<dbReference type="GO" id="GO:0009888">
    <property type="term" value="P:tissue development"/>
    <property type="evidence" value="ECO:0007669"/>
    <property type="project" value="TreeGrafter"/>
</dbReference>
<name>A0AAD6AFR6_9TELE</name>
<accession>A0AAD6AFR6</accession>
<sequence length="118" mass="13227">MEDQYAGLFPAILNLASNAVISSNATCGDPEPEVYCKLVEHVPRRLIKNPHCSRCDANSLLTKERHPITKAIDGTNQWWQSPSIKNGRQFHWVTIFQVAYIIIKAANSPRPGNIVCLQ</sequence>
<dbReference type="GO" id="GO:0005604">
    <property type="term" value="C:basement membrane"/>
    <property type="evidence" value="ECO:0007669"/>
    <property type="project" value="TreeGrafter"/>
</dbReference>
<reference evidence="4" key="1">
    <citation type="submission" date="2022-11" db="EMBL/GenBank/DDBJ databases">
        <title>Chromosome-level genome of Pogonophryne albipinna.</title>
        <authorList>
            <person name="Jo E."/>
        </authorList>
    </citation>
    <scope>NUCLEOTIDE SEQUENCE</scope>
    <source>
        <strain evidence="4">SGF0006</strain>
        <tissue evidence="4">Muscle</tissue>
    </source>
</reference>
<organism evidence="4 5">
    <name type="scientific">Pogonophryne albipinna</name>
    <dbReference type="NCBI Taxonomy" id="1090488"/>
    <lineage>
        <taxon>Eukaryota</taxon>
        <taxon>Metazoa</taxon>
        <taxon>Chordata</taxon>
        <taxon>Craniata</taxon>
        <taxon>Vertebrata</taxon>
        <taxon>Euteleostomi</taxon>
        <taxon>Actinopterygii</taxon>
        <taxon>Neopterygii</taxon>
        <taxon>Teleostei</taxon>
        <taxon>Neoteleostei</taxon>
        <taxon>Acanthomorphata</taxon>
        <taxon>Eupercaria</taxon>
        <taxon>Perciformes</taxon>
        <taxon>Notothenioidei</taxon>
        <taxon>Pogonophryne</taxon>
    </lineage>
</organism>
<proteinExistence type="predicted"/>
<evidence type="ECO:0000256" key="1">
    <source>
        <dbReference type="ARBA" id="ARBA00023157"/>
    </source>
</evidence>
<dbReference type="PANTHER" id="PTHR10574">
    <property type="entry name" value="NETRIN/LAMININ-RELATED"/>
    <property type="match status" value="1"/>
</dbReference>
<evidence type="ECO:0000313" key="4">
    <source>
        <dbReference type="EMBL" id="KAJ4923841.1"/>
    </source>
</evidence>
<dbReference type="Proteomes" id="UP001219934">
    <property type="component" value="Unassembled WGS sequence"/>
</dbReference>
<dbReference type="Gene3D" id="2.60.120.260">
    <property type="entry name" value="Galactose-binding domain-like"/>
    <property type="match status" value="1"/>
</dbReference>
<dbReference type="GO" id="GO:0043010">
    <property type="term" value="P:camera-type eye development"/>
    <property type="evidence" value="ECO:0007669"/>
    <property type="project" value="TreeGrafter"/>
</dbReference>
<keyword evidence="1" id="KW-1015">Disulfide bond</keyword>
<dbReference type="AlphaFoldDB" id="A0AAD6AFR6"/>
<dbReference type="GO" id="GO:0048514">
    <property type="term" value="P:blood vessel morphogenesis"/>
    <property type="evidence" value="ECO:0007669"/>
    <property type="project" value="TreeGrafter"/>
</dbReference>
<keyword evidence="2" id="KW-0424">Laminin EGF-like domain</keyword>
<evidence type="ECO:0000259" key="3">
    <source>
        <dbReference type="PROSITE" id="PS51117"/>
    </source>
</evidence>
<dbReference type="InterPro" id="IPR008211">
    <property type="entry name" value="Laminin_N"/>
</dbReference>
<evidence type="ECO:0000313" key="5">
    <source>
        <dbReference type="Proteomes" id="UP001219934"/>
    </source>
</evidence>
<dbReference type="EMBL" id="JAPTMU010000024">
    <property type="protein sequence ID" value="KAJ4923841.1"/>
    <property type="molecule type" value="Genomic_DNA"/>
</dbReference>
<dbReference type="SMART" id="SM00136">
    <property type="entry name" value="LamNT"/>
    <property type="match status" value="1"/>
</dbReference>
<comment type="caution">
    <text evidence="4">The sequence shown here is derived from an EMBL/GenBank/DDBJ whole genome shotgun (WGS) entry which is preliminary data.</text>
</comment>
<dbReference type="PANTHER" id="PTHR10574:SF409">
    <property type="entry name" value="LAMININ SUBUNIT ALPHA-1"/>
    <property type="match status" value="1"/>
</dbReference>
<evidence type="ECO:0000256" key="2">
    <source>
        <dbReference type="ARBA" id="ARBA00023292"/>
    </source>
</evidence>
<dbReference type="GO" id="GO:0007411">
    <property type="term" value="P:axon guidance"/>
    <property type="evidence" value="ECO:0007669"/>
    <property type="project" value="TreeGrafter"/>
</dbReference>
<keyword evidence="5" id="KW-1185">Reference proteome</keyword>
<dbReference type="PROSITE" id="PS51117">
    <property type="entry name" value="LAMININ_NTER"/>
    <property type="match status" value="1"/>
</dbReference>
<feature type="domain" description="Laminin N-terminal" evidence="3">
    <location>
        <begin position="4"/>
        <end position="118"/>
    </location>
</feature>
<dbReference type="GO" id="GO:0009887">
    <property type="term" value="P:animal organ morphogenesis"/>
    <property type="evidence" value="ECO:0007669"/>
    <property type="project" value="TreeGrafter"/>
</dbReference>
<gene>
    <name evidence="4" type="ORF">JOQ06_028096</name>
</gene>
<protein>
    <recommendedName>
        <fullName evidence="3">Laminin N-terminal domain-containing protein</fullName>
    </recommendedName>
</protein>
<dbReference type="InterPro" id="IPR050440">
    <property type="entry name" value="Laminin/Netrin_ECM"/>
</dbReference>
<dbReference type="Pfam" id="PF00055">
    <property type="entry name" value="Laminin_N"/>
    <property type="match status" value="1"/>
</dbReference>
<dbReference type="GO" id="GO:0005201">
    <property type="term" value="F:extracellular matrix structural constituent"/>
    <property type="evidence" value="ECO:0007669"/>
    <property type="project" value="TreeGrafter"/>
</dbReference>